<dbReference type="InterPro" id="IPR036526">
    <property type="entry name" value="C-N_Hydrolase_sf"/>
</dbReference>
<name>A0AA41YLR4_9PROT</name>
<keyword evidence="2" id="KW-0378">Hydrolase</keyword>
<dbReference type="InterPro" id="IPR003010">
    <property type="entry name" value="C-N_Hydrolase"/>
</dbReference>
<dbReference type="Pfam" id="PF00795">
    <property type="entry name" value="CN_hydrolase"/>
    <property type="match status" value="1"/>
</dbReference>
<dbReference type="Proteomes" id="UP001165679">
    <property type="component" value="Unassembled WGS sequence"/>
</dbReference>
<organism evidence="2 3">
    <name type="scientific">Limobrevibacterium gyesilva</name>
    <dbReference type="NCBI Taxonomy" id="2991712"/>
    <lineage>
        <taxon>Bacteria</taxon>
        <taxon>Pseudomonadati</taxon>
        <taxon>Pseudomonadota</taxon>
        <taxon>Alphaproteobacteria</taxon>
        <taxon>Acetobacterales</taxon>
        <taxon>Acetobacteraceae</taxon>
        <taxon>Limobrevibacterium</taxon>
    </lineage>
</organism>
<dbReference type="CDD" id="cd07574">
    <property type="entry name" value="nitrilase_Rim1_like"/>
    <property type="match status" value="1"/>
</dbReference>
<dbReference type="PANTHER" id="PTHR23088:SF50">
    <property type="entry name" value="HYDROLASE YHCX"/>
    <property type="match status" value="1"/>
</dbReference>
<reference evidence="2" key="1">
    <citation type="submission" date="2022-09" db="EMBL/GenBank/DDBJ databases">
        <title>Rhodovastum sp. nov. RN2-1 isolated from soil in Seongnam, South Korea.</title>
        <authorList>
            <person name="Le N.T."/>
        </authorList>
    </citation>
    <scope>NUCLEOTIDE SEQUENCE</scope>
    <source>
        <strain evidence="2">RN2-1</strain>
    </source>
</reference>
<feature type="domain" description="CN hydrolase" evidence="1">
    <location>
        <begin position="4"/>
        <end position="258"/>
    </location>
</feature>
<reference evidence="2" key="2">
    <citation type="submission" date="2022-10" db="EMBL/GenBank/DDBJ databases">
        <authorList>
            <person name="Trinh H.N."/>
        </authorList>
    </citation>
    <scope>NUCLEOTIDE SEQUENCE</scope>
    <source>
        <strain evidence="2">RN2-1</strain>
    </source>
</reference>
<comment type="caution">
    <text evidence="2">The sequence shown here is derived from an EMBL/GenBank/DDBJ whole genome shotgun (WGS) entry which is preliminary data.</text>
</comment>
<dbReference type="RefSeq" id="WP_264714963.1">
    <property type="nucleotide sequence ID" value="NZ_JAPDNT010000016.1"/>
</dbReference>
<dbReference type="PROSITE" id="PS50263">
    <property type="entry name" value="CN_HYDROLASE"/>
    <property type="match status" value="1"/>
</dbReference>
<proteinExistence type="predicted"/>
<dbReference type="PANTHER" id="PTHR23088">
    <property type="entry name" value="NITRILASE-RELATED"/>
    <property type="match status" value="1"/>
</dbReference>
<dbReference type="AlphaFoldDB" id="A0AA41YLR4"/>
<dbReference type="Gene3D" id="3.60.110.10">
    <property type="entry name" value="Carbon-nitrogen hydrolase"/>
    <property type="match status" value="1"/>
</dbReference>
<accession>A0AA41YLR4</accession>
<sequence length="289" mass="30614">MTALRLGLLQWQVGRGGGVAGWAARLDAEVAAAARQGAQLLVMPEYAPLELAAGDAPDLERELRVACDAAVAAVDAARAVARRHGVWLLPGTLPFRDGAAIRNRAPLIAPDGRVAFQDKHVMTRFEAEEWGVEAGAPPAVFETPWGRIGISICFDLEFPMLVRAQVEAGAWLIVAPSCTDTIAGFNRVRIAAAARAMENQCFVAITPTVGAAPWCGTLDVNRGHAAVFGPVDRGFPEDGVLARGALDAAQWVFCDLDPAALAVVRQQGAVRNHLSWPPAPPPCRVVAPE</sequence>
<evidence type="ECO:0000313" key="2">
    <source>
        <dbReference type="EMBL" id="MCW3476204.1"/>
    </source>
</evidence>
<gene>
    <name evidence="2" type="ORF">OL599_16615</name>
</gene>
<keyword evidence="3" id="KW-1185">Reference proteome</keyword>
<dbReference type="SUPFAM" id="SSF56317">
    <property type="entry name" value="Carbon-nitrogen hydrolase"/>
    <property type="match status" value="1"/>
</dbReference>
<dbReference type="EMBL" id="JAPDNT010000016">
    <property type="protein sequence ID" value="MCW3476204.1"/>
    <property type="molecule type" value="Genomic_DNA"/>
</dbReference>
<protein>
    <submittedName>
        <fullName evidence="2">Carbon-nitrogen hydrolase family protein</fullName>
    </submittedName>
</protein>
<dbReference type="GO" id="GO:0016787">
    <property type="term" value="F:hydrolase activity"/>
    <property type="evidence" value="ECO:0007669"/>
    <property type="project" value="UniProtKB-KW"/>
</dbReference>
<evidence type="ECO:0000259" key="1">
    <source>
        <dbReference type="PROSITE" id="PS50263"/>
    </source>
</evidence>
<evidence type="ECO:0000313" key="3">
    <source>
        <dbReference type="Proteomes" id="UP001165679"/>
    </source>
</evidence>